<dbReference type="PANTHER" id="PTHR30363:SF44">
    <property type="entry name" value="AGA OPERON TRANSCRIPTIONAL REPRESSOR-RELATED"/>
    <property type="match status" value="1"/>
</dbReference>
<gene>
    <name evidence="4" type="ORF">CYJ27_07870</name>
</gene>
<dbReference type="SMART" id="SM00420">
    <property type="entry name" value="HTH_DEOR"/>
    <property type="match status" value="1"/>
</dbReference>
<dbReference type="Gene3D" id="3.40.50.1360">
    <property type="match status" value="1"/>
</dbReference>
<evidence type="ECO:0000259" key="3">
    <source>
        <dbReference type="PROSITE" id="PS51000"/>
    </source>
</evidence>
<dbReference type="InterPro" id="IPR037171">
    <property type="entry name" value="NagB/RpiA_transferase-like"/>
</dbReference>
<dbReference type="Pfam" id="PF08220">
    <property type="entry name" value="HTH_DeoR"/>
    <property type="match status" value="1"/>
</dbReference>
<protein>
    <submittedName>
        <fullName evidence="4">DeoR/GlpR transcriptional regulator</fullName>
    </submittedName>
</protein>
<sequence>MKNSAKNIYRRHEYIEALLQEADKNKLSVTELASLCGVSLMTIRRDLSTLENMGIVTRFHGFACLNHHYKFKDNSPMNSNIEKIKMSIGHMVANFIHSGDTIFINTSSTALYTLDHLSNKSVDIITNNLRIHEQIHKNSLNPSSTVLITGGELRLPKEALTGSLAEEAVGRVISDVAVIGCSGFSLKNGITTSNANESKINRIMIEQTQGKVIVVADYRKINNDSSFFVANADCVDILITDEFSDCEAINEMKKAGMQVIQANVDFNISKKDTHSSLVLDIH</sequence>
<dbReference type="InterPro" id="IPR036388">
    <property type="entry name" value="WH-like_DNA-bd_sf"/>
</dbReference>
<evidence type="ECO:0000256" key="2">
    <source>
        <dbReference type="ARBA" id="ARBA00023163"/>
    </source>
</evidence>
<evidence type="ECO:0000313" key="4">
    <source>
        <dbReference type="EMBL" id="PKY90811.1"/>
    </source>
</evidence>
<dbReference type="PRINTS" id="PR00037">
    <property type="entry name" value="HTHLACR"/>
</dbReference>
<proteinExistence type="predicted"/>
<dbReference type="KEGG" id="acg:AWM71_03530"/>
<dbReference type="SUPFAM" id="SSF100950">
    <property type="entry name" value="NagB/RpiA/CoA transferase-like"/>
    <property type="match status" value="1"/>
</dbReference>
<reference evidence="4 5" key="1">
    <citation type="submission" date="2017-12" db="EMBL/GenBank/DDBJ databases">
        <title>Phylogenetic diversity of female urinary microbiome.</title>
        <authorList>
            <person name="Thomas-White K."/>
            <person name="Wolfe A.J."/>
        </authorList>
    </citation>
    <scope>NUCLEOTIDE SEQUENCE [LARGE SCALE GENOMIC DNA]</scope>
    <source>
        <strain evidence="4 5">UMB0844</strain>
    </source>
</reference>
<accession>A0A0X8F7W8</accession>
<dbReference type="SUPFAM" id="SSF46785">
    <property type="entry name" value="Winged helix' DNA-binding domain"/>
    <property type="match status" value="1"/>
</dbReference>
<dbReference type="InterPro" id="IPR050313">
    <property type="entry name" value="Carb_Metab_HTH_regulators"/>
</dbReference>
<dbReference type="PANTHER" id="PTHR30363">
    <property type="entry name" value="HTH-TYPE TRANSCRIPTIONAL REGULATOR SRLR-RELATED"/>
    <property type="match status" value="1"/>
</dbReference>
<dbReference type="Proteomes" id="UP000234775">
    <property type="component" value="Unassembled WGS sequence"/>
</dbReference>
<dbReference type="InterPro" id="IPR001034">
    <property type="entry name" value="DeoR_HTH"/>
</dbReference>
<keyword evidence="5" id="KW-1185">Reference proteome</keyword>
<evidence type="ECO:0000256" key="1">
    <source>
        <dbReference type="ARBA" id="ARBA00023015"/>
    </source>
</evidence>
<dbReference type="AlphaFoldDB" id="A0A0X8F7W8"/>
<evidence type="ECO:0000313" key="5">
    <source>
        <dbReference type="Proteomes" id="UP000234775"/>
    </source>
</evidence>
<name>A0A0X8F7W8_9LACT</name>
<dbReference type="RefSeq" id="WP_060776682.1">
    <property type="nucleotide sequence ID" value="NZ_CP014159.1"/>
</dbReference>
<feature type="domain" description="HTH deoR-type" evidence="3">
    <location>
        <begin position="10"/>
        <end position="65"/>
    </location>
</feature>
<dbReference type="SMART" id="SM01134">
    <property type="entry name" value="DeoRC"/>
    <property type="match status" value="1"/>
</dbReference>
<dbReference type="EMBL" id="PKGZ01000009">
    <property type="protein sequence ID" value="PKY90811.1"/>
    <property type="molecule type" value="Genomic_DNA"/>
</dbReference>
<dbReference type="PROSITE" id="PS51000">
    <property type="entry name" value="HTH_DEOR_2"/>
    <property type="match status" value="1"/>
</dbReference>
<dbReference type="Gene3D" id="1.10.10.10">
    <property type="entry name" value="Winged helix-like DNA-binding domain superfamily/Winged helix DNA-binding domain"/>
    <property type="match status" value="1"/>
</dbReference>
<dbReference type="InterPro" id="IPR014036">
    <property type="entry name" value="DeoR-like_C"/>
</dbReference>
<organism evidence="4 5">
    <name type="scientific">Aerococcus christensenii</name>
    <dbReference type="NCBI Taxonomy" id="87541"/>
    <lineage>
        <taxon>Bacteria</taxon>
        <taxon>Bacillati</taxon>
        <taxon>Bacillota</taxon>
        <taxon>Bacilli</taxon>
        <taxon>Lactobacillales</taxon>
        <taxon>Aerococcaceae</taxon>
        <taxon>Aerococcus</taxon>
    </lineage>
</organism>
<keyword evidence="2" id="KW-0804">Transcription</keyword>
<dbReference type="Pfam" id="PF00455">
    <property type="entry name" value="DeoRC"/>
    <property type="match status" value="1"/>
</dbReference>
<dbReference type="GO" id="GO:0003700">
    <property type="term" value="F:DNA-binding transcription factor activity"/>
    <property type="evidence" value="ECO:0007669"/>
    <property type="project" value="InterPro"/>
</dbReference>
<keyword evidence="1" id="KW-0805">Transcription regulation</keyword>
<comment type="caution">
    <text evidence="4">The sequence shown here is derived from an EMBL/GenBank/DDBJ whole genome shotgun (WGS) entry which is preliminary data.</text>
</comment>
<dbReference type="InterPro" id="IPR036390">
    <property type="entry name" value="WH_DNA-bd_sf"/>
</dbReference>